<dbReference type="Proteomes" id="UP001150925">
    <property type="component" value="Unassembled WGS sequence"/>
</dbReference>
<reference evidence="11" key="1">
    <citation type="submission" date="2022-07" db="EMBL/GenBank/DDBJ databases">
        <title>Phylogenomic reconstructions and comparative analyses of Kickxellomycotina fungi.</title>
        <authorList>
            <person name="Reynolds N.K."/>
            <person name="Stajich J.E."/>
            <person name="Barry K."/>
            <person name="Grigoriev I.V."/>
            <person name="Crous P."/>
            <person name="Smith M.E."/>
        </authorList>
    </citation>
    <scope>NUCLEOTIDE SEQUENCE</scope>
    <source>
        <strain evidence="11">RSA 1196</strain>
    </source>
</reference>
<evidence type="ECO:0000256" key="6">
    <source>
        <dbReference type="ARBA" id="ARBA00079113"/>
    </source>
</evidence>
<protein>
    <recommendedName>
        <fullName evidence="6">NEDD8 carrier protein</fullName>
    </recommendedName>
</protein>
<evidence type="ECO:0000256" key="9">
    <source>
        <dbReference type="SAM" id="MobiDB-lite"/>
    </source>
</evidence>
<keyword evidence="4 8" id="KW-0833">Ubl conjugation pathway</keyword>
<feature type="non-terminal residue" evidence="11">
    <location>
        <position position="122"/>
    </location>
</feature>
<sequence length="122" mass="14399">MKLWALKKQAAQEEKQRPKANPAQIRVQKDVTELDLPSTMTVQFPDPQNLFDFELVISPDEGFYQRGHFRFRFHIPHNYPHEPPKVQCLPRIYHPNIDLEGKICLNILREDWKPVLNLNSVV</sequence>
<dbReference type="FunFam" id="3.10.110.10:FF:000239">
    <property type="entry name" value="NEDD8-conjugating enzyme Ubc12"/>
    <property type="match status" value="1"/>
</dbReference>
<proteinExistence type="inferred from homology"/>
<dbReference type="SMART" id="SM00212">
    <property type="entry name" value="UBCc"/>
    <property type="match status" value="1"/>
</dbReference>
<comment type="similarity">
    <text evidence="8">Belongs to the ubiquitin-conjugating enzyme family.</text>
</comment>
<dbReference type="InterPro" id="IPR023313">
    <property type="entry name" value="UBQ-conjugating_AS"/>
</dbReference>
<dbReference type="PROSITE" id="PS50127">
    <property type="entry name" value="UBC_2"/>
    <property type="match status" value="1"/>
</dbReference>
<organism evidence="11 12">
    <name type="scientific">Dispira parvispora</name>
    <dbReference type="NCBI Taxonomy" id="1520584"/>
    <lineage>
        <taxon>Eukaryota</taxon>
        <taxon>Fungi</taxon>
        <taxon>Fungi incertae sedis</taxon>
        <taxon>Zoopagomycota</taxon>
        <taxon>Kickxellomycotina</taxon>
        <taxon>Dimargaritomycetes</taxon>
        <taxon>Dimargaritales</taxon>
        <taxon>Dimargaritaceae</taxon>
        <taxon>Dispira</taxon>
    </lineage>
</organism>
<evidence type="ECO:0000256" key="7">
    <source>
        <dbReference type="PROSITE-ProRule" id="PRU10133"/>
    </source>
</evidence>
<evidence type="ECO:0000256" key="2">
    <source>
        <dbReference type="ARBA" id="ARBA00022679"/>
    </source>
</evidence>
<evidence type="ECO:0000256" key="1">
    <source>
        <dbReference type="ARBA" id="ARBA00005032"/>
    </source>
</evidence>
<evidence type="ECO:0000313" key="12">
    <source>
        <dbReference type="Proteomes" id="UP001150925"/>
    </source>
</evidence>
<comment type="pathway">
    <text evidence="1">Protein modification; protein neddylation.</text>
</comment>
<dbReference type="Pfam" id="PF00179">
    <property type="entry name" value="UQ_con"/>
    <property type="match status" value="1"/>
</dbReference>
<dbReference type="GO" id="GO:0005524">
    <property type="term" value="F:ATP binding"/>
    <property type="evidence" value="ECO:0007669"/>
    <property type="project" value="UniProtKB-UniRule"/>
</dbReference>
<keyword evidence="2" id="KW-0808">Transferase</keyword>
<dbReference type="PROSITE" id="PS00183">
    <property type="entry name" value="UBC_1"/>
    <property type="match status" value="1"/>
</dbReference>
<evidence type="ECO:0000256" key="3">
    <source>
        <dbReference type="ARBA" id="ARBA00022741"/>
    </source>
</evidence>
<keyword evidence="12" id="KW-1185">Reference proteome</keyword>
<dbReference type="SUPFAM" id="SSF54495">
    <property type="entry name" value="UBC-like"/>
    <property type="match status" value="1"/>
</dbReference>
<evidence type="ECO:0000313" key="11">
    <source>
        <dbReference type="EMBL" id="KAJ1952570.1"/>
    </source>
</evidence>
<evidence type="ECO:0000259" key="10">
    <source>
        <dbReference type="PROSITE" id="PS50127"/>
    </source>
</evidence>
<dbReference type="EMBL" id="JANBPY010003153">
    <property type="protein sequence ID" value="KAJ1952570.1"/>
    <property type="molecule type" value="Genomic_DNA"/>
</dbReference>
<evidence type="ECO:0000256" key="8">
    <source>
        <dbReference type="RuleBase" id="RU362109"/>
    </source>
</evidence>
<dbReference type="CDD" id="cd23794">
    <property type="entry name" value="UBCc_UBE2F_UBE2M"/>
    <property type="match status" value="1"/>
</dbReference>
<dbReference type="PANTHER" id="PTHR24067">
    <property type="entry name" value="UBIQUITIN-CONJUGATING ENZYME E2"/>
    <property type="match status" value="1"/>
</dbReference>
<keyword evidence="5 8" id="KW-0067">ATP-binding</keyword>
<keyword evidence="3 8" id="KW-0547">Nucleotide-binding</keyword>
<feature type="region of interest" description="Disordered" evidence="9">
    <location>
        <begin position="1"/>
        <end position="22"/>
    </location>
</feature>
<dbReference type="Gene3D" id="3.10.110.10">
    <property type="entry name" value="Ubiquitin Conjugating Enzyme"/>
    <property type="match status" value="1"/>
</dbReference>
<accession>A0A9W8APN0</accession>
<dbReference type="InterPro" id="IPR016135">
    <property type="entry name" value="UBQ-conjugating_enzyme/RWD"/>
</dbReference>
<dbReference type="InterPro" id="IPR000608">
    <property type="entry name" value="UBC"/>
</dbReference>
<dbReference type="AlphaFoldDB" id="A0A9W8APN0"/>
<gene>
    <name evidence="11" type="primary">UBC12_1</name>
    <name evidence="11" type="ORF">IWQ62_006194</name>
</gene>
<name>A0A9W8APN0_9FUNG</name>
<feature type="domain" description="UBC core" evidence="10">
    <location>
        <begin position="22"/>
        <end position="122"/>
    </location>
</feature>
<dbReference type="GO" id="GO:0016740">
    <property type="term" value="F:transferase activity"/>
    <property type="evidence" value="ECO:0007669"/>
    <property type="project" value="UniProtKB-KW"/>
</dbReference>
<comment type="caution">
    <text evidence="11">The sequence shown here is derived from an EMBL/GenBank/DDBJ whole genome shotgun (WGS) entry which is preliminary data.</text>
</comment>
<evidence type="ECO:0000256" key="4">
    <source>
        <dbReference type="ARBA" id="ARBA00022786"/>
    </source>
</evidence>
<dbReference type="InterPro" id="IPR050113">
    <property type="entry name" value="Ub_conjugating_enzyme"/>
</dbReference>
<evidence type="ECO:0000256" key="5">
    <source>
        <dbReference type="ARBA" id="ARBA00022840"/>
    </source>
</evidence>
<dbReference type="OrthoDB" id="10249039at2759"/>
<feature type="active site" description="Glycyl thioester intermediate" evidence="7">
    <location>
        <position position="104"/>
    </location>
</feature>